<sequence>MPALKPLPDCEGPKLEPCPFDVVGPDCQWLAVIEDGHHSAVVKAAIKGKLYAIKIFFPESLKIVLGTEEIDHFKPLVGEKAMILHLAPFNAECRAFGRLKEMDCEHAAVRVYGYVNIDMTEAVEQKIRGAMPGRFDDPRSMYAIEGVDLVLCRVGNTGPPIMAIVKDWIEAAPDFRTDMIAQGRSFRRILKNLHKLHRCGIVVRDISDAQFVNGVLVDLSHARTTPHVFGPDSGIRPAWEWASMAAYDLYSLQEMIDWWNETEWSWIPGDAPAPKKCTLRAYGDPEGVVLDRLRPRARLECQRPYLRMIDLHDYEYLQMTHPPRYDPAAFDWRKAVERKKKRGAQAKPSPSSTGRVQSRVRLGRKRGHASTGRTRKAAAVKQENGVRVEEE</sequence>
<gene>
    <name evidence="2" type="ORF">QBC33DRAFT_553706</name>
</gene>
<feature type="compositionally biased region" description="Basic residues" evidence="1">
    <location>
        <begin position="361"/>
        <end position="378"/>
    </location>
</feature>
<name>A0AAJ0C8R8_9PEZI</name>
<protein>
    <submittedName>
        <fullName evidence="2">Kinetochore Sim4 complex subunit FTA2-domain-containing protein</fullName>
    </submittedName>
</protein>
<evidence type="ECO:0000256" key="1">
    <source>
        <dbReference type="SAM" id="MobiDB-lite"/>
    </source>
</evidence>
<comment type="caution">
    <text evidence="2">The sequence shown here is derived from an EMBL/GenBank/DDBJ whole genome shotgun (WGS) entry which is preliminary data.</text>
</comment>
<dbReference type="Pfam" id="PF13095">
    <property type="entry name" value="FTA2"/>
    <property type="match status" value="1"/>
</dbReference>
<dbReference type="EMBL" id="MU838997">
    <property type="protein sequence ID" value="KAK1772253.1"/>
    <property type="molecule type" value="Genomic_DNA"/>
</dbReference>
<evidence type="ECO:0000313" key="3">
    <source>
        <dbReference type="Proteomes" id="UP001244011"/>
    </source>
</evidence>
<accession>A0AAJ0C8R8</accession>
<keyword evidence="3" id="KW-1185">Reference proteome</keyword>
<evidence type="ECO:0000313" key="2">
    <source>
        <dbReference type="EMBL" id="KAK1772253.1"/>
    </source>
</evidence>
<proteinExistence type="predicted"/>
<dbReference type="InterPro" id="IPR025213">
    <property type="entry name" value="Sim4_Fta2"/>
</dbReference>
<dbReference type="Proteomes" id="UP001244011">
    <property type="component" value="Unassembled WGS sequence"/>
</dbReference>
<feature type="region of interest" description="Disordered" evidence="1">
    <location>
        <begin position="337"/>
        <end position="391"/>
    </location>
</feature>
<reference evidence="2" key="1">
    <citation type="submission" date="2023-06" db="EMBL/GenBank/DDBJ databases">
        <title>Genome-scale phylogeny and comparative genomics of the fungal order Sordariales.</title>
        <authorList>
            <consortium name="Lawrence Berkeley National Laboratory"/>
            <person name="Hensen N."/>
            <person name="Bonometti L."/>
            <person name="Westerberg I."/>
            <person name="Brannstrom I.O."/>
            <person name="Guillou S."/>
            <person name="Cros-Aarteil S."/>
            <person name="Calhoun S."/>
            <person name="Haridas S."/>
            <person name="Kuo A."/>
            <person name="Mondo S."/>
            <person name="Pangilinan J."/>
            <person name="Riley R."/>
            <person name="Labutti K."/>
            <person name="Andreopoulos B."/>
            <person name="Lipzen A."/>
            <person name="Chen C."/>
            <person name="Yanf M."/>
            <person name="Daum C."/>
            <person name="Ng V."/>
            <person name="Clum A."/>
            <person name="Steindorff A."/>
            <person name="Ohm R."/>
            <person name="Martin F."/>
            <person name="Silar P."/>
            <person name="Natvig D."/>
            <person name="Lalanne C."/>
            <person name="Gautier V."/>
            <person name="Ament-Velasquez S.L."/>
            <person name="Kruys A."/>
            <person name="Hutchinson M.I."/>
            <person name="Powell A.J."/>
            <person name="Barry K."/>
            <person name="Miller A.N."/>
            <person name="Grigoriev I.V."/>
            <person name="Debuchy R."/>
            <person name="Gladieux P."/>
            <person name="Thoren M.H."/>
            <person name="Johannesson H."/>
        </authorList>
    </citation>
    <scope>NUCLEOTIDE SEQUENCE</scope>
    <source>
        <strain evidence="2">8032-3</strain>
    </source>
</reference>
<dbReference type="AlphaFoldDB" id="A0AAJ0C8R8"/>
<dbReference type="RefSeq" id="XP_060288466.1">
    <property type="nucleotide sequence ID" value="XM_060429437.1"/>
</dbReference>
<organism evidence="2 3">
    <name type="scientific">Phialemonium atrogriseum</name>
    <dbReference type="NCBI Taxonomy" id="1093897"/>
    <lineage>
        <taxon>Eukaryota</taxon>
        <taxon>Fungi</taxon>
        <taxon>Dikarya</taxon>
        <taxon>Ascomycota</taxon>
        <taxon>Pezizomycotina</taxon>
        <taxon>Sordariomycetes</taxon>
        <taxon>Sordariomycetidae</taxon>
        <taxon>Cephalothecales</taxon>
        <taxon>Cephalothecaceae</taxon>
        <taxon>Phialemonium</taxon>
    </lineage>
</organism>
<dbReference type="GeneID" id="85312624"/>